<keyword evidence="3" id="KW-1185">Reference proteome</keyword>
<evidence type="ECO:0000259" key="1">
    <source>
        <dbReference type="Pfam" id="PF13470"/>
    </source>
</evidence>
<sequence length="135" mass="15178">MKRALLDTNIILDIALNRDSFYEDALKLFILIDEEELSGSVTASTITDIYYIAKKEQGHHTAINFIKNLIEVVDIIGVDKETISRALSSEMKDFEDAIQSSAAELNQLDLILTRNKSDFIGSAIEVLTPKEFLKK</sequence>
<name>A0A0E9LRC8_9BACT</name>
<dbReference type="InterPro" id="IPR002716">
    <property type="entry name" value="PIN_dom"/>
</dbReference>
<proteinExistence type="predicted"/>
<reference evidence="2 3" key="1">
    <citation type="journal article" date="2015" name="Microbes Environ.">
        <title>Distribution and evolution of nitrogen fixation genes in the phylum bacteroidetes.</title>
        <authorList>
            <person name="Inoue J."/>
            <person name="Oshima K."/>
            <person name="Suda W."/>
            <person name="Sakamoto M."/>
            <person name="Iino T."/>
            <person name="Noda S."/>
            <person name="Hongoh Y."/>
            <person name="Hattori M."/>
            <person name="Ohkuma M."/>
        </authorList>
    </citation>
    <scope>NUCLEOTIDE SEQUENCE [LARGE SCALE GENOMIC DNA]</scope>
    <source>
        <strain evidence="2">JCM 15548</strain>
    </source>
</reference>
<dbReference type="STRING" id="1236989.JCM15548_14662"/>
<dbReference type="Gene3D" id="3.40.50.1010">
    <property type="entry name" value="5'-nuclease"/>
    <property type="match status" value="1"/>
</dbReference>
<dbReference type="RefSeq" id="WP_062128883.1">
    <property type="nucleotide sequence ID" value="NZ_BAZW01000105.1"/>
</dbReference>
<dbReference type="Proteomes" id="UP000032900">
    <property type="component" value="Unassembled WGS sequence"/>
</dbReference>
<evidence type="ECO:0000313" key="2">
    <source>
        <dbReference type="EMBL" id="GAO27809.1"/>
    </source>
</evidence>
<dbReference type="InterPro" id="IPR029060">
    <property type="entry name" value="PIN-like_dom_sf"/>
</dbReference>
<gene>
    <name evidence="2" type="ORF">JCM15548_14662</name>
</gene>
<dbReference type="EMBL" id="BAZW01000105">
    <property type="protein sequence ID" value="GAO27809.1"/>
    <property type="molecule type" value="Genomic_DNA"/>
</dbReference>
<dbReference type="Pfam" id="PF13470">
    <property type="entry name" value="PIN_3"/>
    <property type="match status" value="1"/>
</dbReference>
<organism evidence="2 3">
    <name type="scientific">Geofilum rubicundum JCM 15548</name>
    <dbReference type="NCBI Taxonomy" id="1236989"/>
    <lineage>
        <taxon>Bacteria</taxon>
        <taxon>Pseudomonadati</taxon>
        <taxon>Bacteroidota</taxon>
        <taxon>Bacteroidia</taxon>
        <taxon>Marinilabiliales</taxon>
        <taxon>Marinilabiliaceae</taxon>
        <taxon>Geofilum</taxon>
    </lineage>
</organism>
<dbReference type="AlphaFoldDB" id="A0A0E9LRC8"/>
<dbReference type="SUPFAM" id="SSF88723">
    <property type="entry name" value="PIN domain-like"/>
    <property type="match status" value="1"/>
</dbReference>
<feature type="domain" description="PIN" evidence="1">
    <location>
        <begin position="3"/>
        <end position="116"/>
    </location>
</feature>
<protein>
    <submittedName>
        <fullName evidence="2">PIN domain protein</fullName>
    </submittedName>
</protein>
<evidence type="ECO:0000313" key="3">
    <source>
        <dbReference type="Proteomes" id="UP000032900"/>
    </source>
</evidence>
<accession>A0A0E9LRC8</accession>
<comment type="caution">
    <text evidence="2">The sequence shown here is derived from an EMBL/GenBank/DDBJ whole genome shotgun (WGS) entry which is preliminary data.</text>
</comment>
<dbReference type="OrthoDB" id="1148871at2"/>